<sequence>MDVRANQTHKQGLDGRPQNFLAFLMSESRSPKEWLAIAHKNRQNGGGGMRFRARLTLKMDRTGHDGQPTT</sequence>
<dbReference type="AlphaFoldDB" id="A0A6N2AP21"/>
<proteinExistence type="predicted"/>
<name>A0A6N2AP21_SOLCI</name>
<protein>
    <submittedName>
        <fullName evidence="1">Uncharacterized protein</fullName>
    </submittedName>
</protein>
<accession>A0A6N2AP21</accession>
<dbReference type="EMBL" id="RXGB01011615">
    <property type="protein sequence ID" value="TMW83498.1"/>
    <property type="molecule type" value="Genomic_DNA"/>
</dbReference>
<comment type="caution">
    <text evidence="1">The sequence shown here is derived from an EMBL/GenBank/DDBJ whole genome shotgun (WGS) entry which is preliminary data.</text>
</comment>
<organism evidence="1">
    <name type="scientific">Solanum chilense</name>
    <name type="common">Tomato</name>
    <name type="synonym">Lycopersicon chilense</name>
    <dbReference type="NCBI Taxonomy" id="4083"/>
    <lineage>
        <taxon>Eukaryota</taxon>
        <taxon>Viridiplantae</taxon>
        <taxon>Streptophyta</taxon>
        <taxon>Embryophyta</taxon>
        <taxon>Tracheophyta</taxon>
        <taxon>Spermatophyta</taxon>
        <taxon>Magnoliopsida</taxon>
        <taxon>eudicotyledons</taxon>
        <taxon>Gunneridae</taxon>
        <taxon>Pentapetalae</taxon>
        <taxon>asterids</taxon>
        <taxon>lamiids</taxon>
        <taxon>Solanales</taxon>
        <taxon>Solanaceae</taxon>
        <taxon>Solanoideae</taxon>
        <taxon>Solaneae</taxon>
        <taxon>Solanum</taxon>
        <taxon>Solanum subgen. Lycopersicon</taxon>
    </lineage>
</organism>
<reference evidence="1" key="1">
    <citation type="submission" date="2019-05" db="EMBL/GenBank/DDBJ databases">
        <title>The de novo reference genome and transcriptome assemblies of the wild tomato species Solanum chilense.</title>
        <authorList>
            <person name="Stam R."/>
            <person name="Nosenko T."/>
            <person name="Hoerger A.C."/>
            <person name="Stephan W."/>
            <person name="Seidel M.A."/>
            <person name="Kuhn J.M.M."/>
            <person name="Haberer G."/>
            <person name="Tellier A."/>
        </authorList>
    </citation>
    <scope>NUCLEOTIDE SEQUENCE</scope>
    <source>
        <tissue evidence="1">Mature leaves</tissue>
    </source>
</reference>
<gene>
    <name evidence="1" type="ORF">EJD97_001525</name>
</gene>
<evidence type="ECO:0000313" key="1">
    <source>
        <dbReference type="EMBL" id="TMW83498.1"/>
    </source>
</evidence>